<dbReference type="InterPro" id="IPR011335">
    <property type="entry name" value="Restrct_endonuc-II-like"/>
</dbReference>
<dbReference type="Gene3D" id="3.90.1570.10">
    <property type="entry name" value="tt1808, chain A"/>
    <property type="match status" value="1"/>
</dbReference>
<dbReference type="eggNOG" id="COG4636">
    <property type="taxonomic scope" value="Bacteria"/>
</dbReference>
<organism evidence="2 3">
    <name type="scientific">Desulfosporosinus youngiae DSM 17734</name>
    <dbReference type="NCBI Taxonomy" id="768710"/>
    <lineage>
        <taxon>Bacteria</taxon>
        <taxon>Bacillati</taxon>
        <taxon>Bacillota</taxon>
        <taxon>Clostridia</taxon>
        <taxon>Eubacteriales</taxon>
        <taxon>Desulfitobacteriaceae</taxon>
        <taxon>Desulfosporosinus</taxon>
    </lineage>
</organism>
<name>H5XWI0_9FIRM</name>
<dbReference type="AlphaFoldDB" id="H5XWI0"/>
<dbReference type="InterPro" id="IPR008538">
    <property type="entry name" value="Uma2"/>
</dbReference>
<keyword evidence="3" id="KW-1185">Reference proteome</keyword>
<protein>
    <recommendedName>
        <fullName evidence="1">Putative restriction endonuclease domain-containing protein</fullName>
    </recommendedName>
</protein>
<feature type="domain" description="Putative restriction endonuclease" evidence="1">
    <location>
        <begin position="13"/>
        <end position="175"/>
    </location>
</feature>
<dbReference type="RefSeq" id="WP_007784901.1">
    <property type="nucleotide sequence ID" value="NZ_CM001441.1"/>
</dbReference>
<dbReference type="OrthoDB" id="9798254at2"/>
<dbReference type="PANTHER" id="PTHR36558">
    <property type="entry name" value="GLR1098 PROTEIN"/>
    <property type="match status" value="1"/>
</dbReference>
<dbReference type="InterPro" id="IPR012296">
    <property type="entry name" value="Nuclease_put_TT1808"/>
</dbReference>
<dbReference type="HOGENOM" id="CLU_076312_0_2_9"/>
<sequence length="192" mass="22197">MSLPNIIKKHTYADYLTWPENGRWELINGLPYDMTPAPSTEHQRISRELVLQFARYLAGKTCEVFYSPFDVRLPLTQENDEEIETVVQPDLAIICDRSKLDKRGCKGAPDLIIEIISPATAKKDMQEKFLVYERSGVKEYWLVFPSDRVIDVYALNENNKYERTGLYQYPDKIKVGILTDLDIDLGLVFSKD</sequence>
<dbReference type="PANTHER" id="PTHR36558:SF1">
    <property type="entry name" value="RESTRICTION ENDONUCLEASE DOMAIN-CONTAINING PROTEIN-RELATED"/>
    <property type="match status" value="1"/>
</dbReference>
<dbReference type="Pfam" id="PF05685">
    <property type="entry name" value="Uma2"/>
    <property type="match status" value="1"/>
</dbReference>
<gene>
    <name evidence="2" type="ORF">DesyoDRAFT_3477</name>
</gene>
<dbReference type="Proteomes" id="UP000005104">
    <property type="component" value="Chromosome"/>
</dbReference>
<dbReference type="EMBL" id="CM001441">
    <property type="protein sequence ID" value="EHQ90488.1"/>
    <property type="molecule type" value="Genomic_DNA"/>
</dbReference>
<evidence type="ECO:0000313" key="3">
    <source>
        <dbReference type="Proteomes" id="UP000005104"/>
    </source>
</evidence>
<evidence type="ECO:0000313" key="2">
    <source>
        <dbReference type="EMBL" id="EHQ90488.1"/>
    </source>
</evidence>
<evidence type="ECO:0000259" key="1">
    <source>
        <dbReference type="Pfam" id="PF05685"/>
    </source>
</evidence>
<proteinExistence type="predicted"/>
<dbReference type="CDD" id="cd06260">
    <property type="entry name" value="DUF820-like"/>
    <property type="match status" value="1"/>
</dbReference>
<accession>H5XWI0</accession>
<dbReference type="STRING" id="768710.DesyoDRAFT_3477"/>
<reference evidence="2 3" key="1">
    <citation type="submission" date="2011-11" db="EMBL/GenBank/DDBJ databases">
        <title>The Noncontiguous Finished genome of Desulfosporosinus youngiae DSM 17734.</title>
        <authorList>
            <consortium name="US DOE Joint Genome Institute (JGI-PGF)"/>
            <person name="Lucas S."/>
            <person name="Han J."/>
            <person name="Lapidus A."/>
            <person name="Cheng J.-F."/>
            <person name="Goodwin L."/>
            <person name="Pitluck S."/>
            <person name="Peters L."/>
            <person name="Ovchinnikova G."/>
            <person name="Lu M."/>
            <person name="Land M.L."/>
            <person name="Hauser L."/>
            <person name="Pester M."/>
            <person name="Spring S."/>
            <person name="Ollivier B."/>
            <person name="Rattei T."/>
            <person name="Klenk H.-P."/>
            <person name="Wagner M."/>
            <person name="Loy A."/>
            <person name="Woyke T.J."/>
        </authorList>
    </citation>
    <scope>NUCLEOTIDE SEQUENCE [LARGE SCALE GENOMIC DNA]</scope>
    <source>
        <strain evidence="2 3">DSM 17734</strain>
    </source>
</reference>
<dbReference type="SUPFAM" id="SSF52980">
    <property type="entry name" value="Restriction endonuclease-like"/>
    <property type="match status" value="1"/>
</dbReference>